<organism evidence="1 2">
    <name type="scientific">Pseudobacter ginsenosidimutans</name>
    <dbReference type="NCBI Taxonomy" id="661488"/>
    <lineage>
        <taxon>Bacteria</taxon>
        <taxon>Pseudomonadati</taxon>
        <taxon>Bacteroidota</taxon>
        <taxon>Chitinophagia</taxon>
        <taxon>Chitinophagales</taxon>
        <taxon>Chitinophagaceae</taxon>
        <taxon>Pseudobacter</taxon>
    </lineage>
</organism>
<keyword evidence="2" id="KW-1185">Reference proteome</keyword>
<dbReference type="OrthoDB" id="1494340at2"/>
<dbReference type="AlphaFoldDB" id="A0A4Q7N5L6"/>
<proteinExistence type="predicted"/>
<dbReference type="Proteomes" id="UP000293874">
    <property type="component" value="Unassembled WGS sequence"/>
</dbReference>
<dbReference type="InterPro" id="IPR036624">
    <property type="entry name" value="Hcp1-lik_sf"/>
</dbReference>
<dbReference type="EMBL" id="SGXA01000001">
    <property type="protein sequence ID" value="RZS76290.1"/>
    <property type="molecule type" value="Genomic_DNA"/>
</dbReference>
<reference evidence="1 2" key="1">
    <citation type="submission" date="2019-02" db="EMBL/GenBank/DDBJ databases">
        <title>Genomic Encyclopedia of Type Strains, Phase IV (KMG-IV): sequencing the most valuable type-strain genomes for metagenomic binning, comparative biology and taxonomic classification.</title>
        <authorList>
            <person name="Goeker M."/>
        </authorList>
    </citation>
    <scope>NUCLEOTIDE SEQUENCE [LARGE SCALE GENOMIC DNA]</scope>
    <source>
        <strain evidence="1 2">DSM 18116</strain>
    </source>
</reference>
<dbReference type="Gene3D" id="2.30.110.20">
    <property type="entry name" value="Hcp1-like"/>
    <property type="match status" value="1"/>
</dbReference>
<sequence>MKSLFFVLLFPVFAFGQRQESFGKFNSPDGASIRGTSTVRGYERQLEVSSLVGTPAGNNTTIRFQIPTGEAVGSFRNLVNTKQRLRNGEIAITLPGEKRMVDYKIVMQDIAVEACVDADGQTTLQLKAGRIGWIYYTTDRRGRTMISSKAGWDVEKNDVWTEF</sequence>
<protein>
    <submittedName>
        <fullName evidence="1">Uncharacterized protein</fullName>
    </submittedName>
</protein>
<name>A0A4Q7N5L6_9BACT</name>
<comment type="caution">
    <text evidence="1">The sequence shown here is derived from an EMBL/GenBank/DDBJ whole genome shotgun (WGS) entry which is preliminary data.</text>
</comment>
<gene>
    <name evidence="1" type="ORF">EV199_2170</name>
</gene>
<evidence type="ECO:0000313" key="2">
    <source>
        <dbReference type="Proteomes" id="UP000293874"/>
    </source>
</evidence>
<dbReference type="RefSeq" id="WP_130540596.1">
    <property type="nucleotide sequence ID" value="NZ_CP042431.1"/>
</dbReference>
<accession>A0A4Q7N5L6</accession>
<evidence type="ECO:0000313" key="1">
    <source>
        <dbReference type="EMBL" id="RZS76290.1"/>
    </source>
</evidence>